<dbReference type="AlphaFoldDB" id="A0A2M7T7Q4"/>
<gene>
    <name evidence="2" type="ORF">COY37_06220</name>
</gene>
<protein>
    <submittedName>
        <fullName evidence="2">Uncharacterized protein</fullName>
    </submittedName>
</protein>
<keyword evidence="1" id="KW-0472">Membrane</keyword>
<evidence type="ECO:0000256" key="1">
    <source>
        <dbReference type="SAM" id="Phobius"/>
    </source>
</evidence>
<proteinExistence type="predicted"/>
<sequence>MGTGQYTDRTKFILNQGFLYLVLMTVSFIIISAVDKKDFSFQFILTHGFMYKVSVWAGVSLITGLARGAFVWSRNQRKLQ</sequence>
<organism evidence="2 3">
    <name type="scientific">Candidatus Aquicultor secundus</name>
    <dbReference type="NCBI Taxonomy" id="1973895"/>
    <lineage>
        <taxon>Bacteria</taxon>
        <taxon>Bacillati</taxon>
        <taxon>Actinomycetota</taxon>
        <taxon>Candidatus Aquicultoria</taxon>
        <taxon>Candidatus Aquicultorales</taxon>
        <taxon>Candidatus Aquicultoraceae</taxon>
        <taxon>Candidatus Aquicultor</taxon>
    </lineage>
</organism>
<evidence type="ECO:0000313" key="3">
    <source>
        <dbReference type="Proteomes" id="UP000230956"/>
    </source>
</evidence>
<feature type="transmembrane region" description="Helical" evidence="1">
    <location>
        <begin position="53"/>
        <end position="72"/>
    </location>
</feature>
<comment type="caution">
    <text evidence="2">The sequence shown here is derived from an EMBL/GenBank/DDBJ whole genome shotgun (WGS) entry which is preliminary data.</text>
</comment>
<feature type="transmembrane region" description="Helical" evidence="1">
    <location>
        <begin position="12"/>
        <end position="33"/>
    </location>
</feature>
<name>A0A2M7T7Q4_9ACTN</name>
<dbReference type="EMBL" id="PFNG01000150">
    <property type="protein sequence ID" value="PIZ38396.1"/>
    <property type="molecule type" value="Genomic_DNA"/>
</dbReference>
<keyword evidence="1" id="KW-1133">Transmembrane helix</keyword>
<evidence type="ECO:0000313" key="2">
    <source>
        <dbReference type="EMBL" id="PIZ38396.1"/>
    </source>
</evidence>
<keyword evidence="1" id="KW-0812">Transmembrane</keyword>
<accession>A0A2M7T7Q4</accession>
<dbReference type="Proteomes" id="UP000230956">
    <property type="component" value="Unassembled WGS sequence"/>
</dbReference>
<reference evidence="3" key="1">
    <citation type="submission" date="2017-09" db="EMBL/GenBank/DDBJ databases">
        <title>Depth-based differentiation of microbial function through sediment-hosted aquifers and enrichment of novel symbionts in the deep terrestrial subsurface.</title>
        <authorList>
            <person name="Probst A.J."/>
            <person name="Ladd B."/>
            <person name="Jarett J.K."/>
            <person name="Geller-Mcgrath D.E."/>
            <person name="Sieber C.M.K."/>
            <person name="Emerson J.B."/>
            <person name="Anantharaman K."/>
            <person name="Thomas B.C."/>
            <person name="Malmstrom R."/>
            <person name="Stieglmeier M."/>
            <person name="Klingl A."/>
            <person name="Woyke T."/>
            <person name="Ryan C.M."/>
            <person name="Banfield J.F."/>
        </authorList>
    </citation>
    <scope>NUCLEOTIDE SEQUENCE [LARGE SCALE GENOMIC DNA]</scope>
</reference>